<dbReference type="Pfam" id="PF05119">
    <property type="entry name" value="Terminase_4"/>
    <property type="match status" value="1"/>
</dbReference>
<feature type="region of interest" description="Disordered" evidence="1">
    <location>
        <begin position="1"/>
        <end position="37"/>
    </location>
</feature>
<name>A0A0F9DJP8_9ZZZZ</name>
<organism evidence="2">
    <name type="scientific">marine sediment metagenome</name>
    <dbReference type="NCBI Taxonomy" id="412755"/>
    <lineage>
        <taxon>unclassified sequences</taxon>
        <taxon>metagenomes</taxon>
        <taxon>ecological metagenomes</taxon>
    </lineage>
</organism>
<dbReference type="AlphaFoldDB" id="A0A0F9DJP8"/>
<gene>
    <name evidence="2" type="ORF">LCGC14_2537710</name>
</gene>
<sequence>MGKSGPLPRNVSPIRADVGHRPAPARSRRARPTPPSAPNFLDDYALRVWDRIIRELEPLGILNPSQRELLAAYCEVASVNRNAIIALTPNKRRGPDVNVPGANRGDRAVRNPAWMTLRESSALLTRMSSALLTSPAALMRAELPDYEDDDESDLD</sequence>
<protein>
    <recommendedName>
        <fullName evidence="3">Phage terminase small subunit P27 family</fullName>
    </recommendedName>
</protein>
<evidence type="ECO:0000256" key="1">
    <source>
        <dbReference type="SAM" id="MobiDB-lite"/>
    </source>
</evidence>
<dbReference type="InterPro" id="IPR006448">
    <property type="entry name" value="Phage_term_ssu_P27"/>
</dbReference>
<evidence type="ECO:0000313" key="2">
    <source>
        <dbReference type="EMBL" id="KKL12243.1"/>
    </source>
</evidence>
<comment type="caution">
    <text evidence="2">The sequence shown here is derived from an EMBL/GenBank/DDBJ whole genome shotgun (WGS) entry which is preliminary data.</text>
</comment>
<proteinExistence type="predicted"/>
<accession>A0A0F9DJP8</accession>
<reference evidence="2" key="1">
    <citation type="journal article" date="2015" name="Nature">
        <title>Complex archaea that bridge the gap between prokaryotes and eukaryotes.</title>
        <authorList>
            <person name="Spang A."/>
            <person name="Saw J.H."/>
            <person name="Jorgensen S.L."/>
            <person name="Zaremba-Niedzwiedzka K."/>
            <person name="Martijn J."/>
            <person name="Lind A.E."/>
            <person name="van Eijk R."/>
            <person name="Schleper C."/>
            <person name="Guy L."/>
            <person name="Ettema T.J."/>
        </authorList>
    </citation>
    <scope>NUCLEOTIDE SEQUENCE</scope>
</reference>
<evidence type="ECO:0008006" key="3">
    <source>
        <dbReference type="Google" id="ProtNLM"/>
    </source>
</evidence>
<dbReference type="EMBL" id="LAZR01041339">
    <property type="protein sequence ID" value="KKL12243.1"/>
    <property type="molecule type" value="Genomic_DNA"/>
</dbReference>